<organism evidence="2 3">
    <name type="scientific">Candidatus Acidianus copahuensis</name>
    <dbReference type="NCBI Taxonomy" id="1160895"/>
    <lineage>
        <taxon>Archaea</taxon>
        <taxon>Thermoproteota</taxon>
        <taxon>Thermoprotei</taxon>
        <taxon>Sulfolobales</taxon>
        <taxon>Sulfolobaceae</taxon>
        <taxon>Acidianus</taxon>
    </lineage>
</organism>
<dbReference type="RefSeq" id="WP_048098611.1">
    <property type="nucleotide sequence ID" value="NZ_JFZT01000015.1"/>
</dbReference>
<feature type="transmembrane region" description="Helical" evidence="1">
    <location>
        <begin position="157"/>
        <end position="174"/>
    </location>
</feature>
<keyword evidence="1" id="KW-0812">Transmembrane</keyword>
<proteinExistence type="predicted"/>
<dbReference type="Proteomes" id="UP000024332">
    <property type="component" value="Unassembled WGS sequence"/>
</dbReference>
<accession>A0A031LWA6</accession>
<evidence type="ECO:0008006" key="4">
    <source>
        <dbReference type="Google" id="ProtNLM"/>
    </source>
</evidence>
<sequence>MKLISSILMLVGSVFGFFDVVIYGSSFASYVNYLLGGKFVSLGFPFSIFMMISMALIGISSFIESSKTFPNKKGRGILLILLGSLSSIAFCLFSLLVESRYLLYLGIVAISLFSIGILYFGFLIWKSSGNSSILKMSSILMIFSVLFLPFLGPTSGSFIFVFSCVGLLIDSIIVRKNRTVFSNRSHNTRSKR</sequence>
<gene>
    <name evidence="2" type="ORF">CM19_01380</name>
</gene>
<dbReference type="AlphaFoldDB" id="A0A031LWA6"/>
<name>A0A031LWA6_9CREN</name>
<dbReference type="EMBL" id="JFZT01000015">
    <property type="protein sequence ID" value="EZQ11438.1"/>
    <property type="molecule type" value="Genomic_DNA"/>
</dbReference>
<feature type="transmembrane region" description="Helical" evidence="1">
    <location>
        <begin position="7"/>
        <end position="30"/>
    </location>
</feature>
<feature type="transmembrane region" description="Helical" evidence="1">
    <location>
        <begin position="102"/>
        <end position="125"/>
    </location>
</feature>
<keyword evidence="1" id="KW-1133">Transmembrane helix</keyword>
<feature type="transmembrane region" description="Helical" evidence="1">
    <location>
        <begin position="42"/>
        <end position="64"/>
    </location>
</feature>
<keyword evidence="3" id="KW-1185">Reference proteome</keyword>
<feature type="transmembrane region" description="Helical" evidence="1">
    <location>
        <begin position="132"/>
        <end position="151"/>
    </location>
</feature>
<evidence type="ECO:0000256" key="1">
    <source>
        <dbReference type="SAM" id="Phobius"/>
    </source>
</evidence>
<comment type="caution">
    <text evidence="2">The sequence shown here is derived from an EMBL/GenBank/DDBJ whole genome shotgun (WGS) entry which is preliminary data.</text>
</comment>
<evidence type="ECO:0000313" key="3">
    <source>
        <dbReference type="Proteomes" id="UP000024332"/>
    </source>
</evidence>
<keyword evidence="1" id="KW-0472">Membrane</keyword>
<protein>
    <recommendedName>
        <fullName evidence="4">DUF998 domain-containing protein</fullName>
    </recommendedName>
</protein>
<feature type="transmembrane region" description="Helical" evidence="1">
    <location>
        <begin position="76"/>
        <end position="96"/>
    </location>
</feature>
<evidence type="ECO:0000313" key="2">
    <source>
        <dbReference type="EMBL" id="EZQ11438.1"/>
    </source>
</evidence>
<reference evidence="2 3" key="1">
    <citation type="submission" date="2014-03" db="EMBL/GenBank/DDBJ databases">
        <title>Draft genome sequence of the novel thermoacidophilic archaea Acidianus copahuensis ALE1 strain, isolated from Copahue volcanic area in Neuquen Argentina.</title>
        <authorList>
            <person name="Urbieta M.S."/>
            <person name="Rascovan N."/>
            <person name="Castro C."/>
            <person name="Revale S."/>
            <person name="Giaveno M.A."/>
            <person name="Vazquez M.P."/>
            <person name="Donati E.R."/>
        </authorList>
    </citation>
    <scope>NUCLEOTIDE SEQUENCE [LARGE SCALE GENOMIC DNA]</scope>
    <source>
        <strain evidence="2 3">ALE1</strain>
    </source>
</reference>